<dbReference type="InterPro" id="IPR036148">
    <property type="entry name" value="MmgE/PrpD_sf"/>
</dbReference>
<evidence type="ECO:0000256" key="1">
    <source>
        <dbReference type="ARBA" id="ARBA00006174"/>
    </source>
</evidence>
<dbReference type="InterPro" id="IPR042188">
    <property type="entry name" value="MmgE/PrpD_sf_2"/>
</dbReference>
<organism evidence="4 5">
    <name type="scientific">Cupriavidus yeoncheonensis</name>
    <dbReference type="NCBI Taxonomy" id="1462994"/>
    <lineage>
        <taxon>Bacteria</taxon>
        <taxon>Pseudomonadati</taxon>
        <taxon>Pseudomonadota</taxon>
        <taxon>Betaproteobacteria</taxon>
        <taxon>Burkholderiales</taxon>
        <taxon>Burkholderiaceae</taxon>
        <taxon>Cupriavidus</taxon>
    </lineage>
</organism>
<comment type="caution">
    <text evidence="4">The sequence shown here is derived from an EMBL/GenBank/DDBJ whole genome shotgun (WGS) entry which is preliminary data.</text>
</comment>
<dbReference type="Pfam" id="PF19305">
    <property type="entry name" value="MmgE_PrpD_C"/>
    <property type="match status" value="1"/>
</dbReference>
<evidence type="ECO:0000259" key="3">
    <source>
        <dbReference type="Pfam" id="PF19305"/>
    </source>
</evidence>
<dbReference type="GO" id="GO:0016829">
    <property type="term" value="F:lyase activity"/>
    <property type="evidence" value="ECO:0007669"/>
    <property type="project" value="InterPro"/>
</dbReference>
<evidence type="ECO:0000313" key="5">
    <source>
        <dbReference type="Proteomes" id="UP000672934"/>
    </source>
</evidence>
<dbReference type="InterPro" id="IPR042183">
    <property type="entry name" value="MmgE/PrpD_sf_1"/>
</dbReference>
<dbReference type="Pfam" id="PF03972">
    <property type="entry name" value="MmgE_PrpD_N"/>
    <property type="match status" value="1"/>
</dbReference>
<dbReference type="InterPro" id="IPR045336">
    <property type="entry name" value="MmgE_PrpD_N"/>
</dbReference>
<dbReference type="Gene3D" id="3.30.1330.120">
    <property type="entry name" value="2-methylcitrate dehydratase PrpD"/>
    <property type="match status" value="1"/>
</dbReference>
<dbReference type="PANTHER" id="PTHR16943">
    <property type="entry name" value="2-METHYLCITRATE DEHYDRATASE-RELATED"/>
    <property type="match status" value="1"/>
</dbReference>
<dbReference type="PANTHER" id="PTHR16943:SF8">
    <property type="entry name" value="2-METHYLCITRATE DEHYDRATASE"/>
    <property type="match status" value="1"/>
</dbReference>
<gene>
    <name evidence="4" type="ORF">LMG31506_01247</name>
</gene>
<keyword evidence="5" id="KW-1185">Reference proteome</keyword>
<dbReference type="InterPro" id="IPR005656">
    <property type="entry name" value="MmgE_PrpD"/>
</dbReference>
<accession>A0A916IRK5</accession>
<evidence type="ECO:0000259" key="2">
    <source>
        <dbReference type="Pfam" id="PF03972"/>
    </source>
</evidence>
<evidence type="ECO:0000313" key="4">
    <source>
        <dbReference type="EMBL" id="CAG2133810.1"/>
    </source>
</evidence>
<dbReference type="EMBL" id="CAJPUY010000004">
    <property type="protein sequence ID" value="CAG2133810.1"/>
    <property type="molecule type" value="Genomic_DNA"/>
</dbReference>
<sequence>MTQATSPPAGITARAASLAVDDSLRFSADALAIARLSIYDCLAVAIAGAQEPVSRTVREMVRSEAGAPQASAFGLAQRIPARAAALLNGATAHALDYDDTHFDFVGHPSVAVMPAALAVAEQRQASGRALLEAFLTGVEVTCRVGGWLGRAHYNAGFHQTATSGAFGAAAAAARLLGLDAKQAAHALGLAATRASGLKCQFGTMAKPFHAGMAASTGVEAATLASLGFVARPDAIECAAGFAATHGAGQGCMDDPFAGLPETFRFVDVQHKFHACCHGTHPALEALKTLRARHGLQARDIGAITLAIAPQWLPVCCIAEPATGLEAKFSLSLTAAMVLAGVDTAALASFSDASCRVPALMELARRVGIRPDPAVADTACRATVVTTSGASLSCSVELGDPMPYATRATRLRGKVEALLGTQPAQALWDFVETLDTQPASDLYPRLHAWMAGDAA</sequence>
<dbReference type="AlphaFoldDB" id="A0A916IRK5"/>
<evidence type="ECO:0008006" key="6">
    <source>
        <dbReference type="Google" id="ProtNLM"/>
    </source>
</evidence>
<dbReference type="Proteomes" id="UP000672934">
    <property type="component" value="Unassembled WGS sequence"/>
</dbReference>
<feature type="domain" description="MmgE/PrpD C-terminal" evidence="3">
    <location>
        <begin position="273"/>
        <end position="406"/>
    </location>
</feature>
<dbReference type="RefSeq" id="WP_211946257.1">
    <property type="nucleotide sequence ID" value="NZ_CAJPUY010000004.1"/>
</dbReference>
<feature type="domain" description="MmgE/PrpD N-terminal" evidence="2">
    <location>
        <begin position="27"/>
        <end position="248"/>
    </location>
</feature>
<dbReference type="InterPro" id="IPR045337">
    <property type="entry name" value="MmgE_PrpD_C"/>
</dbReference>
<comment type="similarity">
    <text evidence="1">Belongs to the PrpD family.</text>
</comment>
<protein>
    <recommendedName>
        <fullName evidence="6">MmgE/PrpD family protein</fullName>
    </recommendedName>
</protein>
<dbReference type="SUPFAM" id="SSF103378">
    <property type="entry name" value="2-methylcitrate dehydratase PrpD"/>
    <property type="match status" value="1"/>
</dbReference>
<reference evidence="4" key="1">
    <citation type="submission" date="2021-03" db="EMBL/GenBank/DDBJ databases">
        <authorList>
            <person name="Peeters C."/>
        </authorList>
    </citation>
    <scope>NUCLEOTIDE SEQUENCE</scope>
    <source>
        <strain evidence="4">LMG 31506</strain>
    </source>
</reference>
<name>A0A916IRK5_9BURK</name>
<proteinExistence type="inferred from homology"/>
<dbReference type="Gene3D" id="1.10.4100.10">
    <property type="entry name" value="2-methylcitrate dehydratase PrpD"/>
    <property type="match status" value="1"/>
</dbReference>